<protein>
    <submittedName>
        <fullName evidence="1">Uncharacterized protein</fullName>
    </submittedName>
</protein>
<dbReference type="Proteomes" id="UP000218267">
    <property type="component" value="Chromosome"/>
</dbReference>
<reference evidence="2" key="2">
    <citation type="journal article" date="2020" name="Antonie Van Leeuwenhoek">
        <title>Labilibaculum antarcticum sp. nov., a novel facultative anaerobic, psychrotorelant bacterium isolated from marine sediment of Antarctica.</title>
        <authorList>
            <person name="Watanabe M."/>
            <person name="Kojima H."/>
            <person name="Fukui M."/>
        </authorList>
    </citation>
    <scope>NUCLEOTIDE SEQUENCE [LARGE SCALE GENOMIC DNA]</scope>
    <source>
        <strain evidence="2">SPP2</strain>
    </source>
</reference>
<accession>A0A1Y1CFH9</accession>
<name>A0A1Y1CFH9_9BACT</name>
<gene>
    <name evidence="1" type="ORF">ALGA_0408</name>
</gene>
<evidence type="ECO:0000313" key="1">
    <source>
        <dbReference type="EMBL" id="BAX78802.1"/>
    </source>
</evidence>
<dbReference type="KEGG" id="mbas:ALGA_0408"/>
<dbReference type="EMBL" id="AP018042">
    <property type="protein sequence ID" value="BAX78802.1"/>
    <property type="molecule type" value="Genomic_DNA"/>
</dbReference>
<organism evidence="1 2">
    <name type="scientific">Labilibaculum antarcticum</name>
    <dbReference type="NCBI Taxonomy" id="1717717"/>
    <lineage>
        <taxon>Bacteria</taxon>
        <taxon>Pseudomonadati</taxon>
        <taxon>Bacteroidota</taxon>
        <taxon>Bacteroidia</taxon>
        <taxon>Marinilabiliales</taxon>
        <taxon>Marinifilaceae</taxon>
        <taxon>Labilibaculum</taxon>
    </lineage>
</organism>
<dbReference type="AlphaFoldDB" id="A0A1Y1CFH9"/>
<keyword evidence="2" id="KW-1185">Reference proteome</keyword>
<evidence type="ECO:0000313" key="2">
    <source>
        <dbReference type="Proteomes" id="UP000218267"/>
    </source>
</evidence>
<proteinExistence type="predicted"/>
<sequence>MCKKLAFIIILFISVGFQEQRKSDYSPMFFSMTNEWKDISKDEFIFEFESLDTVYHTQISHQVRLLSNSAGAPRLFFSEIETPVCADGVCQLAHINVYWDLLGNYVGYGISPEFQLTKFEHEQFGKEDYIKLHQLLLDDNSILKRRKVSDLIDEAPVATSTIDSEVIDGISGATKTEIAESLVKGGLYSCYTIWHLVHGEAQEKMEKYLTSISSDTLMHYFLYAPYNDYQMFALRELPKEDFKEHATQILNIFRTADGVGKAYILKKIPSDILSEKEITSQFYNEFSLIDVNSRTLLINRLKSAHPDAIEILSNYLDRMTRNQLKLYLKCLNSDPNFISKNCLSNLKKASKNTGFTYHYLLREFLNKI</sequence>
<reference evidence="1 2" key="1">
    <citation type="journal article" date="2018" name="Mar. Genomics">
        <title>Complete genome sequence of Marinifilaceae bacterium strain SPP2, isolated from the Antarctic marine sediment.</title>
        <authorList>
            <person name="Watanabe M."/>
            <person name="Kojima H."/>
            <person name="Fukui M."/>
        </authorList>
    </citation>
    <scope>NUCLEOTIDE SEQUENCE [LARGE SCALE GENOMIC DNA]</scope>
    <source>
        <strain evidence="1 2">SPP2</strain>
    </source>
</reference>